<keyword evidence="3" id="KW-1185">Reference proteome</keyword>
<evidence type="ECO:0000313" key="3">
    <source>
        <dbReference type="Proteomes" id="UP001189429"/>
    </source>
</evidence>
<protein>
    <recommendedName>
        <fullName evidence="4">START domain-containing protein</fullName>
    </recommendedName>
</protein>
<organism evidence="2 3">
    <name type="scientific">Prorocentrum cordatum</name>
    <dbReference type="NCBI Taxonomy" id="2364126"/>
    <lineage>
        <taxon>Eukaryota</taxon>
        <taxon>Sar</taxon>
        <taxon>Alveolata</taxon>
        <taxon>Dinophyceae</taxon>
        <taxon>Prorocentrales</taxon>
        <taxon>Prorocentraceae</taxon>
        <taxon>Prorocentrum</taxon>
    </lineage>
</organism>
<accession>A0ABN9VFE2</accession>
<name>A0ABN9VFE2_9DINO</name>
<gene>
    <name evidence="2" type="ORF">PCOR1329_LOCUS57552</name>
</gene>
<comment type="caution">
    <text evidence="2">The sequence shown here is derived from an EMBL/GenBank/DDBJ whole genome shotgun (WGS) entry which is preliminary data.</text>
</comment>
<dbReference type="Proteomes" id="UP001189429">
    <property type="component" value="Unassembled WGS sequence"/>
</dbReference>
<feature type="region of interest" description="Disordered" evidence="1">
    <location>
        <begin position="1"/>
        <end position="43"/>
    </location>
</feature>
<feature type="non-terminal residue" evidence="2">
    <location>
        <position position="1"/>
    </location>
</feature>
<evidence type="ECO:0008006" key="4">
    <source>
        <dbReference type="Google" id="ProtNLM"/>
    </source>
</evidence>
<reference evidence="2" key="1">
    <citation type="submission" date="2023-10" db="EMBL/GenBank/DDBJ databases">
        <authorList>
            <person name="Chen Y."/>
            <person name="Shah S."/>
            <person name="Dougan E. K."/>
            <person name="Thang M."/>
            <person name="Chan C."/>
        </authorList>
    </citation>
    <scope>NUCLEOTIDE SEQUENCE [LARGE SCALE GENOMIC DNA]</scope>
</reference>
<evidence type="ECO:0000313" key="2">
    <source>
        <dbReference type="EMBL" id="CAK0871880.1"/>
    </source>
</evidence>
<evidence type="ECO:0000256" key="1">
    <source>
        <dbReference type="SAM" id="MobiDB-lite"/>
    </source>
</evidence>
<sequence length="197" mass="20754">EPPPTRRAEGPAADDDAARAHAAEPAAGEEPSDGQGAAGEGASRAAADRAAAVEQILAACRVGRALEAQRLLDALREDALVGEAEAARIRGVAHSLVEVIASMNAVLETVTFGEAPGTSTDSGASPWNSRSVQSGDVYFKYGKSTGEAEVVGFLTVEIDAVEMWALLREFDLAHSWVPRMTEGYALHSFAPYRDVYI</sequence>
<feature type="non-terminal residue" evidence="2">
    <location>
        <position position="197"/>
    </location>
</feature>
<dbReference type="EMBL" id="CAUYUJ010017114">
    <property type="protein sequence ID" value="CAK0871880.1"/>
    <property type="molecule type" value="Genomic_DNA"/>
</dbReference>
<proteinExistence type="predicted"/>
<feature type="compositionally biased region" description="Low complexity" evidence="1">
    <location>
        <begin position="23"/>
        <end position="43"/>
    </location>
</feature>